<reference evidence="8 9" key="1">
    <citation type="journal article" date="2011" name="Nature">
        <title>A high-resolution map of human evolutionary constraint using 29 mammals.</title>
        <authorList>
            <person name="Lindblad-Toh K."/>
            <person name="Garber M."/>
            <person name="Zuk O."/>
            <person name="Lin M.F."/>
            <person name="Parker B.J."/>
            <person name="Washietl S."/>
            <person name="Kheradpour P."/>
            <person name="Ernst J."/>
            <person name="Jordan G."/>
            <person name="Mauceli E."/>
            <person name="Ward L.D."/>
            <person name="Lowe C.B."/>
            <person name="Holloway A.K."/>
            <person name="Clamp M."/>
            <person name="Gnerre S."/>
            <person name="Alfoldi J."/>
            <person name="Beal K."/>
            <person name="Chang J."/>
            <person name="Clawson H."/>
            <person name="Cuff J."/>
            <person name="Di Palma F."/>
            <person name="Fitzgerald S."/>
            <person name="Flicek P."/>
            <person name="Guttman M."/>
            <person name="Hubisz M.J."/>
            <person name="Jaffe D.B."/>
            <person name="Jungreis I."/>
            <person name="Kent W.J."/>
            <person name="Kostka D."/>
            <person name="Lara M."/>
            <person name="Martins A.L."/>
            <person name="Massingham T."/>
            <person name="Moltke I."/>
            <person name="Raney B.J."/>
            <person name="Rasmussen M.D."/>
            <person name="Robinson J."/>
            <person name="Stark A."/>
            <person name="Vilella A.J."/>
            <person name="Wen J."/>
            <person name="Xie X."/>
            <person name="Zody M.C."/>
            <person name="Baldwin J."/>
            <person name="Bloom T."/>
            <person name="Chin C.W."/>
            <person name="Heiman D."/>
            <person name="Nicol R."/>
            <person name="Nusbaum C."/>
            <person name="Young S."/>
            <person name="Wilkinson J."/>
            <person name="Worley K.C."/>
            <person name="Kovar C.L."/>
            <person name="Muzny D.M."/>
            <person name="Gibbs R.A."/>
            <person name="Cree A."/>
            <person name="Dihn H.H."/>
            <person name="Fowler G."/>
            <person name="Jhangiani S."/>
            <person name="Joshi V."/>
            <person name="Lee S."/>
            <person name="Lewis L.R."/>
            <person name="Nazareth L.V."/>
            <person name="Okwuonu G."/>
            <person name="Santibanez J."/>
            <person name="Warren W.C."/>
            <person name="Mardis E.R."/>
            <person name="Weinstock G.M."/>
            <person name="Wilson R.K."/>
            <person name="Delehaunty K."/>
            <person name="Dooling D."/>
            <person name="Fronik C."/>
            <person name="Fulton L."/>
            <person name="Fulton B."/>
            <person name="Graves T."/>
            <person name="Minx P."/>
            <person name="Sodergren E."/>
            <person name="Birney E."/>
            <person name="Margulies E.H."/>
            <person name="Herrero J."/>
            <person name="Green E.D."/>
            <person name="Haussler D."/>
            <person name="Siepel A."/>
            <person name="Goldman N."/>
            <person name="Pollard K.S."/>
            <person name="Pedersen J.S."/>
            <person name="Lander E.S."/>
            <person name="Kellis M."/>
        </authorList>
    </citation>
    <scope>NUCLEOTIDE SEQUENCE [LARGE SCALE GENOMIC DNA]</scope>
</reference>
<keyword evidence="6" id="KW-0211">Defensin</keyword>
<evidence type="ECO:0000256" key="2">
    <source>
        <dbReference type="ARBA" id="ARBA00007371"/>
    </source>
</evidence>
<dbReference type="EMBL" id="AAPE02052693">
    <property type="status" value="NOT_ANNOTATED_CDS"/>
    <property type="molecule type" value="Genomic_DNA"/>
</dbReference>
<evidence type="ECO:0000259" key="7">
    <source>
        <dbReference type="Pfam" id="PF13841"/>
    </source>
</evidence>
<evidence type="ECO:0000256" key="5">
    <source>
        <dbReference type="ARBA" id="ARBA00023157"/>
    </source>
</evidence>
<dbReference type="GO" id="GO:0005615">
    <property type="term" value="C:extracellular space"/>
    <property type="evidence" value="ECO:0007669"/>
    <property type="project" value="TreeGrafter"/>
</dbReference>
<comment type="similarity">
    <text evidence="2 6">Belongs to the beta-defensin family.</text>
</comment>
<dbReference type="Ensembl" id="ENSMLUT00000015547.2">
    <property type="protein sequence ID" value="ENSMLUP00000014162.2"/>
    <property type="gene ID" value="ENSMLUG00000015550.2"/>
</dbReference>
<dbReference type="HOGENOM" id="CLU_2757177_0_0_1"/>
<comment type="function">
    <text evidence="6">Has antibacterial activity.</text>
</comment>
<organism evidence="8 9">
    <name type="scientific">Myotis lucifugus</name>
    <name type="common">Little brown bat</name>
    <dbReference type="NCBI Taxonomy" id="59463"/>
    <lineage>
        <taxon>Eukaryota</taxon>
        <taxon>Metazoa</taxon>
        <taxon>Chordata</taxon>
        <taxon>Craniata</taxon>
        <taxon>Vertebrata</taxon>
        <taxon>Euteleostomi</taxon>
        <taxon>Mammalia</taxon>
        <taxon>Eutheria</taxon>
        <taxon>Laurasiatheria</taxon>
        <taxon>Chiroptera</taxon>
        <taxon>Yangochiroptera</taxon>
        <taxon>Vespertilionidae</taxon>
        <taxon>Myotis</taxon>
    </lineage>
</organism>
<gene>
    <name evidence="8" type="primary">LOC102435300</name>
</gene>
<dbReference type="InParanoid" id="G1PSK8"/>
<accession>G1PSK8</accession>
<dbReference type="Proteomes" id="UP000001074">
    <property type="component" value="Unassembled WGS sequence"/>
</dbReference>
<dbReference type="GeneTree" id="ENSGT00390000013953"/>
<dbReference type="GeneID" id="102435300"/>
<dbReference type="GO" id="GO:0042056">
    <property type="term" value="F:chemoattractant activity"/>
    <property type="evidence" value="ECO:0007669"/>
    <property type="project" value="TreeGrafter"/>
</dbReference>
<evidence type="ECO:0000313" key="9">
    <source>
        <dbReference type="Proteomes" id="UP000001074"/>
    </source>
</evidence>
<dbReference type="InterPro" id="IPR025933">
    <property type="entry name" value="Beta_defensin_dom"/>
</dbReference>
<feature type="signal peptide" evidence="6">
    <location>
        <begin position="1"/>
        <end position="24"/>
    </location>
</feature>
<dbReference type="Pfam" id="PF13841">
    <property type="entry name" value="Defensin_beta_2"/>
    <property type="match status" value="1"/>
</dbReference>
<dbReference type="RefSeq" id="XP_006105875.1">
    <property type="nucleotide sequence ID" value="XM_006105813.1"/>
</dbReference>
<reference evidence="8" key="3">
    <citation type="submission" date="2025-09" db="UniProtKB">
        <authorList>
            <consortium name="Ensembl"/>
        </authorList>
    </citation>
    <scope>IDENTIFICATION</scope>
</reference>
<feature type="chain" id="PRO_5005131046" description="Beta-defensin" evidence="6">
    <location>
        <begin position="25"/>
        <end position="71"/>
    </location>
</feature>
<dbReference type="GO" id="GO:0060326">
    <property type="term" value="P:cell chemotaxis"/>
    <property type="evidence" value="ECO:0007669"/>
    <property type="project" value="TreeGrafter"/>
</dbReference>
<keyword evidence="6" id="KW-0044">Antibiotic</keyword>
<reference evidence="8" key="2">
    <citation type="submission" date="2025-08" db="UniProtKB">
        <authorList>
            <consortium name="Ensembl"/>
        </authorList>
    </citation>
    <scope>IDENTIFICATION</scope>
</reference>
<dbReference type="PANTHER" id="PTHR20515:SF20">
    <property type="entry name" value="GALLINACIN-1-RELATED"/>
    <property type="match status" value="1"/>
</dbReference>
<proteinExistence type="inferred from homology"/>
<dbReference type="GO" id="GO:0031731">
    <property type="term" value="F:CCR6 chemokine receptor binding"/>
    <property type="evidence" value="ECO:0007669"/>
    <property type="project" value="TreeGrafter"/>
</dbReference>
<dbReference type="OMA" id="MPGAMRI"/>
<feature type="domain" description="Beta-defensin" evidence="7">
    <location>
        <begin position="34"/>
        <end position="65"/>
    </location>
</feature>
<evidence type="ECO:0000256" key="3">
    <source>
        <dbReference type="ARBA" id="ARBA00022525"/>
    </source>
</evidence>
<name>G1PSK8_MYOLU</name>
<dbReference type="EMBL" id="AAPE02052694">
    <property type="status" value="NOT_ANNOTATED_CDS"/>
    <property type="molecule type" value="Genomic_DNA"/>
</dbReference>
<dbReference type="PANTHER" id="PTHR20515">
    <property type="entry name" value="BETA-DEFENSIN"/>
    <property type="match status" value="1"/>
</dbReference>
<comment type="subcellular location">
    <subcellularLocation>
        <location evidence="1 6">Secreted</location>
    </subcellularLocation>
</comment>
<keyword evidence="6" id="KW-0929">Antimicrobial</keyword>
<evidence type="ECO:0000256" key="4">
    <source>
        <dbReference type="ARBA" id="ARBA00022729"/>
    </source>
</evidence>
<evidence type="ECO:0000313" key="8">
    <source>
        <dbReference type="Ensembl" id="ENSMLUP00000014162.2"/>
    </source>
</evidence>
<evidence type="ECO:0000256" key="6">
    <source>
        <dbReference type="RuleBase" id="RU231113"/>
    </source>
</evidence>
<dbReference type="OrthoDB" id="9795234at2759"/>
<protein>
    <recommendedName>
        <fullName evidence="6">Beta-defensin</fullName>
    </recommendedName>
</protein>
<dbReference type="AlphaFoldDB" id="G1PSK8"/>
<dbReference type="eggNOG" id="ENOG502TF47">
    <property type="taxonomic scope" value="Eukaryota"/>
</dbReference>
<dbReference type="STRING" id="59463.ENSMLUP00000014162"/>
<keyword evidence="9" id="KW-1185">Reference proteome</keyword>
<dbReference type="FunCoup" id="G1PSK8">
    <property type="interactions" value="1"/>
</dbReference>
<dbReference type="GO" id="GO:0042742">
    <property type="term" value="P:defense response to bacterium"/>
    <property type="evidence" value="ECO:0007669"/>
    <property type="project" value="UniProtKB-UniRule"/>
</dbReference>
<evidence type="ECO:0000256" key="1">
    <source>
        <dbReference type="ARBA" id="ARBA00004613"/>
    </source>
</evidence>
<dbReference type="KEGG" id="mlf:102435300"/>
<dbReference type="GO" id="GO:0045087">
    <property type="term" value="P:innate immune response"/>
    <property type="evidence" value="ECO:0007669"/>
    <property type="project" value="InterPro"/>
</dbReference>
<keyword evidence="5" id="KW-1015">Disulfide bond</keyword>
<keyword evidence="3 6" id="KW-0964">Secreted</keyword>
<sequence length="71" mass="8003">MPGAMRIFLLMVAVLLLLLAQIFSARGGSRRHIRCAKMSGRCEIECLSFEDKIGGCRAELTPFCCKKRKRN</sequence>
<keyword evidence="4 6" id="KW-0732">Signal</keyword>